<dbReference type="InterPro" id="IPR006311">
    <property type="entry name" value="TAT_signal"/>
</dbReference>
<dbReference type="Gene3D" id="2.60.120.430">
    <property type="entry name" value="Galactose-binding lectin"/>
    <property type="match status" value="1"/>
</dbReference>
<feature type="domain" description="Glycoside hydrolase family 5" evidence="11">
    <location>
        <begin position="64"/>
        <end position="286"/>
    </location>
</feature>
<protein>
    <recommendedName>
        <fullName evidence="3">mannan endo-1,4-beta-mannosidase</fullName>
        <ecNumber evidence="3">3.2.1.78</ecNumber>
    </recommendedName>
</protein>
<keyword evidence="13" id="KW-1185">Reference proteome</keyword>
<feature type="domain" description="CBM11" evidence="10">
    <location>
        <begin position="729"/>
        <end position="846"/>
    </location>
</feature>
<dbReference type="PANTHER" id="PTHR31451">
    <property type="match status" value="1"/>
</dbReference>
<dbReference type="Gene3D" id="2.60.40.10">
    <property type="entry name" value="Immunoglobulins"/>
    <property type="match status" value="2"/>
</dbReference>
<comment type="catalytic activity">
    <reaction evidence="1">
        <text>Random hydrolysis of (1-&gt;4)-beta-D-mannosidic linkages in mannans, galactomannans and glucomannans.</text>
        <dbReference type="EC" id="3.2.1.78"/>
    </reaction>
</comment>
<dbReference type="Pfam" id="PF03425">
    <property type="entry name" value="CBM_11"/>
    <property type="match status" value="1"/>
</dbReference>
<evidence type="ECO:0000256" key="1">
    <source>
        <dbReference type="ARBA" id="ARBA00001678"/>
    </source>
</evidence>
<evidence type="ECO:0000256" key="6">
    <source>
        <dbReference type="ARBA" id="ARBA00022801"/>
    </source>
</evidence>
<dbReference type="EMBL" id="JBHLUE010000002">
    <property type="protein sequence ID" value="MFC0562930.1"/>
    <property type="molecule type" value="Genomic_DNA"/>
</dbReference>
<feature type="region of interest" description="Disordered" evidence="8">
    <location>
        <begin position="31"/>
        <end position="62"/>
    </location>
</feature>
<comment type="subcellular location">
    <subcellularLocation>
        <location evidence="2">Secreted</location>
    </subcellularLocation>
</comment>
<evidence type="ECO:0000256" key="4">
    <source>
        <dbReference type="ARBA" id="ARBA00022525"/>
    </source>
</evidence>
<dbReference type="InterPro" id="IPR017853">
    <property type="entry name" value="GH"/>
</dbReference>
<dbReference type="PANTHER" id="PTHR31451:SF39">
    <property type="entry name" value="MANNAN ENDO-1,4-BETA-MANNOSIDASE 1"/>
    <property type="match status" value="1"/>
</dbReference>
<evidence type="ECO:0000256" key="9">
    <source>
        <dbReference type="SAM" id="SignalP"/>
    </source>
</evidence>
<dbReference type="Pfam" id="PF26410">
    <property type="entry name" value="GH5_mannosidase"/>
    <property type="match status" value="1"/>
</dbReference>
<evidence type="ECO:0000256" key="7">
    <source>
        <dbReference type="ARBA" id="ARBA00023295"/>
    </source>
</evidence>
<dbReference type="RefSeq" id="WP_377335018.1">
    <property type="nucleotide sequence ID" value="NZ_JBHLUE010000002.1"/>
</dbReference>
<sequence length="887" mass="92761">MALRNRRTVLARVVAVLAALVFLPATPATAADQRAPGADRAAADDRAAGDREAGADGRPATKRAFVVRDGTRLTVAGRPFRFAGPNEYWLGLDENVGGVDPTDPPTVDYPTYFRIRDGLTTAKAMGSTVVRAHTVGVSTGNPRSLEPALGQFNERAFDSIDYSVAEAGRLGLRLIVPLTDNWQYYHGGRYDFLRWLGLSTDNNGALFYTDPGARAAFKEYVRHLLTHVNRYTGVRYTDDPTIMAWELGNELNGMTPDWVEDSAGYVKSLAGRQLVAAGSQGGVDPAVLAAPHVDISDSHYYPPTAERIAADATAATRAGKVYVAGEYGSGQATDELLDQVAANPEVSGALFWSLFPHHDHYGYVPHSDGFTVHYPGDTPGMRAVVAALTRFASRMSGAPLRPVVGDRPLLTAIDASYGINTLRWRGTAGAAGYLVQRRGPGTGWRTVSGAQPLSDNDTPWLDLTTPAGPVTYRIVAVDAAGRSVATSAPVATDPASDQLFDPLEDWYDTAGHSDSLRRIPAGDGVLVAPAPGASGELRYQRERITAATVTVASVGVPRAVLEVSADGTTGWHPVRPRIAPAGHGRYALSVSRLSGVNGLRVVWRPGARFAVASVALTAAAGSVATGAPGSFGLTAPAPGATGVSRLAALTWSAAPGTAYYSLTVSEHPDLSSPLVSVSGLHTTGYTPTSAWPAATTLYVRITATNGYGSTAVTGSPVSFTTRADVPGVVVDDFDTYPSDAALAAAYPANTGGDPITATLAPAGEGSGHSMLLSYTLGSNGYAGVIHTLPAAQDWRGTTGLRMWIKPGTDGQRLTLQFVAAGFYWESTVTLAGTAPRVVEVPFSAFAPPPWATPGPLDLSSVTQLSLYPGGGAGSGTIQLDSIGAYVS</sequence>
<feature type="compositionally biased region" description="Low complexity" evidence="8">
    <location>
        <begin position="31"/>
        <end position="40"/>
    </location>
</feature>
<keyword evidence="5 9" id="KW-0732">Signal</keyword>
<evidence type="ECO:0000313" key="12">
    <source>
        <dbReference type="EMBL" id="MFC0562930.1"/>
    </source>
</evidence>
<evidence type="ECO:0000259" key="10">
    <source>
        <dbReference type="Pfam" id="PF03425"/>
    </source>
</evidence>
<dbReference type="EC" id="3.2.1.78" evidence="3"/>
<feature type="signal peptide" evidence="9">
    <location>
        <begin position="1"/>
        <end position="30"/>
    </location>
</feature>
<dbReference type="InterPro" id="IPR008979">
    <property type="entry name" value="Galactose-bd-like_sf"/>
</dbReference>
<evidence type="ECO:0000259" key="11">
    <source>
        <dbReference type="Pfam" id="PF26410"/>
    </source>
</evidence>
<accession>A0ABV6NQ78</accession>
<feature type="compositionally biased region" description="Basic and acidic residues" evidence="8">
    <location>
        <begin position="41"/>
        <end position="55"/>
    </location>
</feature>
<organism evidence="12 13">
    <name type="scientific">Plantactinospora siamensis</name>
    <dbReference type="NCBI Taxonomy" id="555372"/>
    <lineage>
        <taxon>Bacteria</taxon>
        <taxon>Bacillati</taxon>
        <taxon>Actinomycetota</taxon>
        <taxon>Actinomycetes</taxon>
        <taxon>Micromonosporales</taxon>
        <taxon>Micromonosporaceae</taxon>
        <taxon>Plantactinospora</taxon>
    </lineage>
</organism>
<gene>
    <name evidence="12" type="ORF">ACFFHU_01910</name>
</gene>
<keyword evidence="6" id="KW-0378">Hydrolase</keyword>
<dbReference type="InterPro" id="IPR001547">
    <property type="entry name" value="Glyco_hydro_5"/>
</dbReference>
<evidence type="ECO:0000256" key="5">
    <source>
        <dbReference type="ARBA" id="ARBA00022729"/>
    </source>
</evidence>
<dbReference type="InterPro" id="IPR005087">
    <property type="entry name" value="CBM11"/>
</dbReference>
<keyword evidence="4" id="KW-0964">Secreted</keyword>
<comment type="caution">
    <text evidence="12">The sequence shown here is derived from an EMBL/GenBank/DDBJ whole genome shotgun (WGS) entry which is preliminary data.</text>
</comment>
<dbReference type="SUPFAM" id="SSF49785">
    <property type="entry name" value="Galactose-binding domain-like"/>
    <property type="match status" value="1"/>
</dbReference>
<evidence type="ECO:0000256" key="3">
    <source>
        <dbReference type="ARBA" id="ARBA00012706"/>
    </source>
</evidence>
<proteinExistence type="predicted"/>
<dbReference type="InterPro" id="IPR013783">
    <property type="entry name" value="Ig-like_fold"/>
</dbReference>
<dbReference type="InterPro" id="IPR045053">
    <property type="entry name" value="MAN-like"/>
</dbReference>
<reference evidence="12 13" key="1">
    <citation type="submission" date="2024-09" db="EMBL/GenBank/DDBJ databases">
        <authorList>
            <person name="Sun Q."/>
            <person name="Mori K."/>
        </authorList>
    </citation>
    <scope>NUCLEOTIDE SEQUENCE [LARGE SCALE GENOMIC DNA]</scope>
    <source>
        <strain evidence="12 13">TBRC 2205</strain>
    </source>
</reference>
<evidence type="ECO:0000256" key="2">
    <source>
        <dbReference type="ARBA" id="ARBA00004613"/>
    </source>
</evidence>
<keyword evidence="7" id="KW-0326">Glycosidase</keyword>
<dbReference type="Gene3D" id="3.20.20.80">
    <property type="entry name" value="Glycosidases"/>
    <property type="match status" value="1"/>
</dbReference>
<dbReference type="SUPFAM" id="SSF51445">
    <property type="entry name" value="(Trans)glycosidases"/>
    <property type="match status" value="1"/>
</dbReference>
<name>A0ABV6NQ78_9ACTN</name>
<evidence type="ECO:0000256" key="8">
    <source>
        <dbReference type="SAM" id="MobiDB-lite"/>
    </source>
</evidence>
<evidence type="ECO:0000313" key="13">
    <source>
        <dbReference type="Proteomes" id="UP001589894"/>
    </source>
</evidence>
<feature type="chain" id="PRO_5046909358" description="mannan endo-1,4-beta-mannosidase" evidence="9">
    <location>
        <begin position="31"/>
        <end position="887"/>
    </location>
</feature>
<dbReference type="Proteomes" id="UP001589894">
    <property type="component" value="Unassembled WGS sequence"/>
</dbReference>
<dbReference type="PROSITE" id="PS51318">
    <property type="entry name" value="TAT"/>
    <property type="match status" value="1"/>
</dbReference>